<sequence>MVVSSSRWMQRGPRKNKTDTNSNQLSRASRSCYDKNIIRKGSGQKLTHKFASPAEVAGCSTEDCPPQAKVPITSAMANVAQADVHTALGTLPPDSHAHPRKQQCPLGSRGTTVQAPGGLPGGGGGSLPLAALSSVCGGLGILEKEDLSLTLPRKTLFFLLCQPSSSRLYARTGFLFQR</sequence>
<evidence type="ECO:0000256" key="2">
    <source>
        <dbReference type="SAM" id="MobiDB-lite"/>
    </source>
</evidence>
<reference evidence="4" key="1">
    <citation type="journal article" date="2003" name="Science">
        <title>Human chromosome 7: DNA sequence and biology.</title>
        <authorList>
            <person name="Scherer S.W."/>
            <person name="Cheung J."/>
            <person name="MacDonald J.R."/>
            <person name="Osborne L.R."/>
            <person name="Nakabayashi K."/>
            <person name="Herbrick J.A."/>
            <person name="Carson A.R."/>
            <person name="Parker-Katiraee L."/>
            <person name="Skaug J."/>
            <person name="Khaja R."/>
            <person name="Zhang J."/>
            <person name="Hudek A.K."/>
            <person name="Li M."/>
            <person name="Haddad M."/>
            <person name="Duggan G.E."/>
            <person name="Fernandez B.A."/>
            <person name="Kanematsu E."/>
            <person name="Gentles S."/>
            <person name="Christopoulos C.C."/>
            <person name="Choufani S."/>
            <person name="Kwasnicka D."/>
            <person name="Zheng X.H."/>
            <person name="Lai Z."/>
            <person name="Nusskern D."/>
            <person name="Zhang Q."/>
            <person name="Gu Z."/>
            <person name="Lu F."/>
            <person name="Zeesman S."/>
            <person name="Nowaczyk M.J."/>
            <person name="Teshima I."/>
            <person name="Chitayat D."/>
            <person name="Shuman C."/>
            <person name="Weksberg R."/>
            <person name="Zackai E.H."/>
            <person name="Grebe T.A."/>
            <person name="Cox S.R."/>
            <person name="Kirkpatrick S.J."/>
            <person name="Rahman N."/>
            <person name="Friedman J.M."/>
            <person name="Heng H.H."/>
            <person name="Pelicci P.G."/>
            <person name="Lo-Coco F."/>
            <person name="Belloni E."/>
            <person name="Shaffer L.G."/>
            <person name="Pober B."/>
            <person name="Morton C.C."/>
            <person name="Gusella J.F."/>
            <person name="Bruns G.A."/>
            <person name="Korf B.R."/>
            <person name="Quade B.J."/>
            <person name="Ligon A.H."/>
            <person name="Ferguson H."/>
            <person name="Higgins A.W."/>
            <person name="Leach N.T."/>
            <person name="Herrick S.R."/>
            <person name="Lemyre E."/>
            <person name="Farra C.G."/>
            <person name="Kim H.G."/>
            <person name="Summers A.M."/>
            <person name="Gripp K.W."/>
            <person name="Roberts W."/>
            <person name="Szatmari P."/>
            <person name="Winsor E.J."/>
            <person name="Grzeschik K.H."/>
            <person name="Teebi A."/>
            <person name="Minassian B.A."/>
            <person name="Kere J."/>
            <person name="Armengol L."/>
            <person name="Pujana M.A."/>
            <person name="Estivill X."/>
            <person name="Wilson M.D."/>
            <person name="Koop B.F."/>
            <person name="Tosi S."/>
            <person name="Moore G.E."/>
            <person name="Boright A.P."/>
            <person name="Zlotorynski E."/>
            <person name="Kerem B."/>
            <person name="Kroisel P.M."/>
            <person name="Petek E."/>
            <person name="Oscier D.G."/>
            <person name="Mould S.J."/>
            <person name="Dohner H."/>
            <person name="Dohner K."/>
            <person name="Rommens J.M."/>
            <person name="Vincent J.B."/>
            <person name="Venter J.C."/>
            <person name="Li P.W."/>
            <person name="Mural R.J."/>
            <person name="Adams M.D."/>
            <person name="Tsui L.C."/>
        </authorList>
    </citation>
    <scope>NUCLEOTIDE SEQUENCE [LARGE SCALE GENOMIC DNA]</scope>
</reference>
<feature type="region of interest" description="Disordered" evidence="2">
    <location>
        <begin position="1"/>
        <end position="31"/>
    </location>
</feature>
<feature type="compositionally biased region" description="Polar residues" evidence="2">
    <location>
        <begin position="19"/>
        <end position="29"/>
    </location>
</feature>
<organism evidence="4">
    <name type="scientific">Homo sapiens</name>
    <name type="common">Human</name>
    <dbReference type="NCBI Taxonomy" id="9606"/>
    <lineage>
        <taxon>Eukaryota</taxon>
        <taxon>Metazoa</taxon>
        <taxon>Chordata</taxon>
        <taxon>Craniata</taxon>
        <taxon>Vertebrata</taxon>
        <taxon>Euteleostomi</taxon>
        <taxon>Mammalia</taxon>
        <taxon>Eutheria</taxon>
        <taxon>Euarchontoglires</taxon>
        <taxon>Primates</taxon>
        <taxon>Haplorrhini</taxon>
        <taxon>Catarrhini</taxon>
        <taxon>Hominidae</taxon>
        <taxon>Homo</taxon>
    </lineage>
</organism>
<dbReference type="EMBL" id="CH236960">
    <property type="protein sequence ID" value="EAL23742.1"/>
    <property type="molecule type" value="Genomic_DNA"/>
</dbReference>
<gene>
    <name evidence="4" type="primary">LOC402257</name>
    <name evidence="4" type="ORF">tcag7.968</name>
</gene>
<reference evidence="4" key="2">
    <citation type="submission" date="2004-06" db="EMBL/GenBank/DDBJ databases">
        <authorList>
            <person name="Scherer S.W."/>
            <person name="Cheung J."/>
            <person name="MacDonald J.R."/>
            <person name="Osborne L.R."/>
            <person name="Nakabayashi K."/>
            <person name="Herbrick J.-A."/>
            <person name="Carson A.R."/>
            <person name="Parker-Katiraee L."/>
            <person name="Skaug J."/>
            <person name="Khaja R."/>
            <person name="Zhang J."/>
            <person name="Hudek A.K."/>
            <person name="Li M."/>
            <person name="Haddad M."/>
            <person name="Duggan G.E."/>
            <person name="Fernandez B.A."/>
            <person name="Kanematsu E."/>
            <person name="Gentles S."/>
            <person name="Christopoulos C.C."/>
            <person name="Choufani S."/>
            <person name="Kwasnicka D."/>
            <person name="Zheng X.H."/>
            <person name="Nusskern D."/>
            <person name="Zhang Q."/>
            <person name="Gu Z."/>
            <person name="Lu F."/>
            <person name="Zeesman S."/>
            <person name="Teshima I."/>
            <person name="Chitayat D."/>
            <person name="Shuman C."/>
            <person name="Weksberg R."/>
            <person name="Zackai E.H."/>
            <person name="Grebe T.A."/>
            <person name="Cox S.R."/>
            <person name="Kirkpatrick S.J."/>
            <person name="Rahman N."/>
            <person name="Friedman J.M."/>
            <person name="Heng H.H.Q."/>
            <person name="Pelicci P."/>
            <person name="Lococo F."/>
            <person name="Belloni E."/>
            <person name="Shaffer L.G."/>
            <person name="Morton C.C."/>
            <person name="Pober B."/>
            <person name="Gusella J."/>
            <person name="Bruns G."/>
            <person name="Korf B.R."/>
            <person name="Quade B.J."/>
            <person name="Ligon A.H."/>
            <person name="Ferguson H."/>
            <person name="Higgins A.W."/>
            <person name="Leach N.T."/>
            <person name="Herrick S.R."/>
            <person name="Lemyre E."/>
            <person name="Farra C.G."/>
            <person name="Kim H.-G."/>
            <person name="Summers A.M."/>
            <person name="Gripp K.W."/>
            <person name="Roberts W."/>
            <person name="Szatmari P."/>
            <person name="Winsor E.J.T."/>
            <person name="Grzeschik K.-H."/>
            <person name="Teebi A."/>
            <person name="Minassian B.A."/>
            <person name="Kere J."/>
            <person name="Armengol L."/>
            <person name="Pujana M.Angel."/>
            <person name="Estivill X."/>
            <person name="Wilson M.D."/>
            <person name="Koop B.F."/>
            <person name="Tosi S."/>
            <person name="Moore G.E."/>
            <person name="Boright A.P."/>
            <person name="Zlotorynski E."/>
            <person name="Kerem B."/>
            <person name="Kroisel P.M."/>
            <person name="Petek E."/>
            <person name="Oscier D.G."/>
            <person name="Mould S.J."/>
            <person name="Doehner H."/>
            <person name="Doehner K."/>
            <person name="Rommens J.M."/>
            <person name="Vincent J.B."/>
            <person name="Venter J.C."/>
            <person name="Li P.W."/>
            <person name="Mural R.J."/>
            <person name="Adams M.D."/>
            <person name="Tsui L.-C."/>
        </authorList>
    </citation>
    <scope>NUCLEOTIDE SEQUENCE</scope>
</reference>
<dbReference type="Gene3D" id="1.10.10.10">
    <property type="entry name" value="Winged helix-like DNA-binding domain superfamily/Winged helix DNA-binding domain"/>
    <property type="match status" value="1"/>
</dbReference>
<feature type="domain" description="ETS" evidence="3">
    <location>
        <begin position="1"/>
        <end position="51"/>
    </location>
</feature>
<dbReference type="GO" id="GO:0043565">
    <property type="term" value="F:sequence-specific DNA binding"/>
    <property type="evidence" value="ECO:0007669"/>
    <property type="project" value="InterPro"/>
</dbReference>
<protein>
    <submittedName>
        <fullName evidence="4">Similar to ELK1</fullName>
    </submittedName>
</protein>
<dbReference type="AlphaFoldDB" id="A4D2L0"/>
<evidence type="ECO:0000256" key="1">
    <source>
        <dbReference type="ARBA" id="ARBA00005562"/>
    </source>
</evidence>
<evidence type="ECO:0000259" key="3">
    <source>
        <dbReference type="PROSITE" id="PS50061"/>
    </source>
</evidence>
<evidence type="ECO:0000313" key="4">
    <source>
        <dbReference type="EMBL" id="EAL23742.1"/>
    </source>
</evidence>
<proteinExistence type="inferred from homology"/>
<dbReference type="PRINTS" id="PR00454">
    <property type="entry name" value="ETSDOMAIN"/>
</dbReference>
<dbReference type="GO" id="GO:0005634">
    <property type="term" value="C:nucleus"/>
    <property type="evidence" value="ECO:0007669"/>
    <property type="project" value="UniProtKB-SubCell"/>
</dbReference>
<dbReference type="GO" id="GO:0003700">
    <property type="term" value="F:DNA-binding transcription factor activity"/>
    <property type="evidence" value="ECO:0007669"/>
    <property type="project" value="InterPro"/>
</dbReference>
<dbReference type="SUPFAM" id="SSF46785">
    <property type="entry name" value="Winged helix' DNA-binding domain"/>
    <property type="match status" value="1"/>
</dbReference>
<feature type="region of interest" description="Disordered" evidence="2">
    <location>
        <begin position="94"/>
        <end position="120"/>
    </location>
</feature>
<dbReference type="InterPro" id="IPR036388">
    <property type="entry name" value="WH-like_DNA-bd_sf"/>
</dbReference>
<dbReference type="InterPro" id="IPR036390">
    <property type="entry name" value="WH_DNA-bd_sf"/>
</dbReference>
<name>A4D2L0_HUMAN</name>
<dbReference type="InterPro" id="IPR000418">
    <property type="entry name" value="Ets_dom"/>
</dbReference>
<accession>A4D2L0</accession>
<comment type="similarity">
    <text evidence="1">Belongs to the ETS family.</text>
</comment>
<dbReference type="PROSITE" id="PS50061">
    <property type="entry name" value="ETS_DOMAIN_3"/>
    <property type="match status" value="1"/>
</dbReference>